<keyword evidence="2" id="KW-1185">Reference proteome</keyword>
<accession>A0A6A6HP64</accession>
<reference evidence="1" key="1">
    <citation type="journal article" date="2020" name="Stud. Mycol.">
        <title>101 Dothideomycetes genomes: a test case for predicting lifestyles and emergence of pathogens.</title>
        <authorList>
            <person name="Haridas S."/>
            <person name="Albert R."/>
            <person name="Binder M."/>
            <person name="Bloem J."/>
            <person name="Labutti K."/>
            <person name="Salamov A."/>
            <person name="Andreopoulos B."/>
            <person name="Baker S."/>
            <person name="Barry K."/>
            <person name="Bills G."/>
            <person name="Bluhm B."/>
            <person name="Cannon C."/>
            <person name="Castanera R."/>
            <person name="Culley D."/>
            <person name="Daum C."/>
            <person name="Ezra D."/>
            <person name="Gonzalez J."/>
            <person name="Henrissat B."/>
            <person name="Kuo A."/>
            <person name="Liang C."/>
            <person name="Lipzen A."/>
            <person name="Lutzoni F."/>
            <person name="Magnuson J."/>
            <person name="Mondo S."/>
            <person name="Nolan M."/>
            <person name="Ohm R."/>
            <person name="Pangilinan J."/>
            <person name="Park H.-J."/>
            <person name="Ramirez L."/>
            <person name="Alfaro M."/>
            <person name="Sun H."/>
            <person name="Tritt A."/>
            <person name="Yoshinaga Y."/>
            <person name="Zwiers L.-H."/>
            <person name="Turgeon B."/>
            <person name="Goodwin S."/>
            <person name="Spatafora J."/>
            <person name="Crous P."/>
            <person name="Grigoriev I."/>
        </authorList>
    </citation>
    <scope>NUCLEOTIDE SEQUENCE</scope>
    <source>
        <strain evidence="1">Tuck. ex Michener</strain>
    </source>
</reference>
<protein>
    <submittedName>
        <fullName evidence="1">Uncharacterized protein</fullName>
    </submittedName>
</protein>
<evidence type="ECO:0000313" key="1">
    <source>
        <dbReference type="EMBL" id="KAF2239895.1"/>
    </source>
</evidence>
<evidence type="ECO:0000313" key="2">
    <source>
        <dbReference type="Proteomes" id="UP000800092"/>
    </source>
</evidence>
<gene>
    <name evidence="1" type="ORF">EV356DRAFT_3567</name>
</gene>
<sequence length="175" mass="19575">MLALKIVVRIFQLRSTYVSFPIPALYPVVTLTKSWRPCSLIRPRILVQVAIFSFQDYFGMSFRIPFLSSCIYIYESALWISSSAQLNDARRLHLVGATRRSRLAEQHPEHYLATSYQFSRPVALNSAVTGCAYIVRSTKLANQVNCVTARCQATLSHTPAQANKTPIAVACSSSQ</sequence>
<dbReference type="Proteomes" id="UP000800092">
    <property type="component" value="Unassembled WGS sequence"/>
</dbReference>
<dbReference type="EMBL" id="ML991771">
    <property type="protein sequence ID" value="KAF2239895.1"/>
    <property type="molecule type" value="Genomic_DNA"/>
</dbReference>
<dbReference type="AlphaFoldDB" id="A0A6A6HP64"/>
<proteinExistence type="predicted"/>
<name>A0A6A6HP64_VIRVR</name>
<organism evidence="1 2">
    <name type="scientific">Viridothelium virens</name>
    <name type="common">Speckled blister lichen</name>
    <name type="synonym">Trypethelium virens</name>
    <dbReference type="NCBI Taxonomy" id="1048519"/>
    <lineage>
        <taxon>Eukaryota</taxon>
        <taxon>Fungi</taxon>
        <taxon>Dikarya</taxon>
        <taxon>Ascomycota</taxon>
        <taxon>Pezizomycotina</taxon>
        <taxon>Dothideomycetes</taxon>
        <taxon>Dothideomycetes incertae sedis</taxon>
        <taxon>Trypetheliales</taxon>
        <taxon>Trypetheliaceae</taxon>
        <taxon>Viridothelium</taxon>
    </lineage>
</organism>